<dbReference type="Proteomes" id="UP000004110">
    <property type="component" value="Unassembled WGS sequence"/>
</dbReference>
<evidence type="ECO:0000313" key="2">
    <source>
        <dbReference type="Proteomes" id="UP000004110"/>
    </source>
</evidence>
<keyword evidence="2" id="KW-1185">Reference proteome</keyword>
<protein>
    <submittedName>
        <fullName evidence="1">Uncharacterized protein</fullName>
    </submittedName>
</protein>
<organism evidence="1 2">
    <name type="scientific">Bacteroides uniformis (strain ATCC 8492 / DSM 6597 / CCUG 4942 / CIP 103695 / JCM 5828 / KCTC 5204 / NCTC 13054 / VPI 0061)</name>
    <dbReference type="NCBI Taxonomy" id="411479"/>
    <lineage>
        <taxon>Bacteria</taxon>
        <taxon>Pseudomonadati</taxon>
        <taxon>Bacteroidota</taxon>
        <taxon>Bacteroidia</taxon>
        <taxon>Bacteroidales</taxon>
        <taxon>Bacteroidaceae</taxon>
        <taxon>Bacteroides</taxon>
    </lineage>
</organism>
<name>A0ABC9N6H4_BACUC</name>
<proteinExistence type="predicted"/>
<reference evidence="1" key="1">
    <citation type="submission" date="2007-06" db="EMBL/GenBank/DDBJ databases">
        <authorList>
            <person name="Fulton L."/>
            <person name="Clifton S."/>
            <person name="Fulton B."/>
            <person name="Xu J."/>
            <person name="Minx P."/>
            <person name="Pepin K.H."/>
            <person name="Johnson M."/>
            <person name="Thiruvilangam P."/>
            <person name="Bhonagiri V."/>
            <person name="Nash W.E."/>
            <person name="Mardis E.R."/>
            <person name="Wilson R.K."/>
        </authorList>
    </citation>
    <scope>NUCLEOTIDE SEQUENCE [LARGE SCALE GENOMIC DNA]</scope>
    <source>
        <strain evidence="1">ATCC 8492</strain>
    </source>
</reference>
<dbReference type="AlphaFoldDB" id="A0ABC9N6H4"/>
<accession>A0ABC9N6H4</accession>
<evidence type="ECO:0000313" key="1">
    <source>
        <dbReference type="EMBL" id="EDO52311.1"/>
    </source>
</evidence>
<comment type="caution">
    <text evidence="1">The sequence shown here is derived from an EMBL/GenBank/DDBJ whole genome shotgun (WGS) entry which is preliminary data.</text>
</comment>
<dbReference type="EMBL" id="AAYH02000048">
    <property type="protein sequence ID" value="EDO52311.1"/>
    <property type="molecule type" value="Genomic_DNA"/>
</dbReference>
<sequence length="76" mass="8595">MVGVRRMPGLAGRKHQAVLPEQCIKAVPPRHEPGSKKHGEHNPQFVTAYTRIFDTDITDSIQHETFPMYLTLNVSL</sequence>
<reference evidence="1" key="2">
    <citation type="submission" date="2013-11" db="EMBL/GenBank/DDBJ databases">
        <title>Draft genome sequence of Bacteroides uniformis (ATCC 8492).</title>
        <authorList>
            <person name="Sudarsanam P."/>
            <person name="Ley R."/>
            <person name="Guruge J."/>
            <person name="Turnbaugh P.J."/>
            <person name="Mahowald M."/>
            <person name="Liep D."/>
            <person name="Gordon J."/>
        </authorList>
    </citation>
    <scope>NUCLEOTIDE SEQUENCE</scope>
    <source>
        <strain evidence="1">ATCC 8492</strain>
    </source>
</reference>
<gene>
    <name evidence="1" type="ORF">BACUNI_03924</name>
</gene>